<gene>
    <name evidence="3" type="ORF">RT97_10685</name>
</gene>
<dbReference type="Proteomes" id="UP000032067">
    <property type="component" value="Unassembled WGS sequence"/>
</dbReference>
<comment type="caution">
    <text evidence="3">The sequence shown here is derived from an EMBL/GenBank/DDBJ whole genome shotgun (WGS) entry which is preliminary data.</text>
</comment>
<dbReference type="Pfam" id="PF20249">
    <property type="entry name" value="VasX_N"/>
    <property type="match status" value="1"/>
</dbReference>
<reference evidence="3 4" key="1">
    <citation type="submission" date="2014-12" db="EMBL/GenBank/DDBJ databases">
        <title>16Stimator: statistical estimation of ribosomal gene copy numbers from draft genome assemblies.</title>
        <authorList>
            <person name="Perisin M.A."/>
            <person name="Vetter M."/>
            <person name="Gilbert J.A."/>
            <person name="Bergelson J."/>
        </authorList>
    </citation>
    <scope>NUCLEOTIDE SEQUENCE [LARGE SCALE GENOMIC DNA]</scope>
    <source>
        <strain evidence="3 4">MEDvA23</strain>
    </source>
</reference>
<name>A0A0D0LW17_VARPD</name>
<proteinExistence type="predicted"/>
<evidence type="ECO:0000313" key="3">
    <source>
        <dbReference type="EMBL" id="KIQ33433.1"/>
    </source>
</evidence>
<dbReference type="AlphaFoldDB" id="A0A0D0LW17"/>
<evidence type="ECO:0000256" key="1">
    <source>
        <dbReference type="SAM" id="Phobius"/>
    </source>
</evidence>
<protein>
    <recommendedName>
        <fullName evidence="2">Toxin VasX N-terminal region domain-containing protein</fullName>
    </recommendedName>
</protein>
<keyword evidence="1" id="KW-0812">Transmembrane</keyword>
<sequence length="910" mass="99979">MPPNRPISLCEQCKATGLPILPVRYAVVPKNINPALPAWASGDRVTSVGLGDDFQYALRTLRTGYLYLFYAKNARGSKQWECYAVGEDGSLIRQADPQSAQPQSTPKLSCSRHGSANTQVHYLVIERPESCGATWIAYSEYKWSQETIKEYETNTKLRNKRMQTIQPPVMAAGAKHSHGQIADKATLETVLEYAPSTPKAPLPFNSPVAALSNEDGSYSAARLAQMSTRYPWHLRSGMADGTAKHMENRGQRTDAPKKPNKPHVLALWDAIGVAHELNGFRNDAAGWIKKYGVERRLQVDALNTYDGLKRVIQDRAQTQAEDYIRRGVEDGPLQEGMKELEEKLKYSPDDEYLRGQLEQMRALTERLKKSAPATADAFGKSAREQAWPKYQDRIDPKAVDKFRKHLKQFEGQSAAIIDRRTIPLVHWLEAPLLLDTLNDFHGQNIEDGLLFGEVIGEALFGIGSCNAGAQKIEAWVKECKATVETNLLWRVVALNQKNARTELDAALAEAKQYKDQRSLATALTWVNYTSKSLKAFADVYKKAQGVFDGNTKAASEAGSVAFGARLKHFNMRGTDKFAISVGDAVFRYFRIDKLADYASEKIIQHIFSIRAFVNPADSANLILKQAKTEGLLREQTLARLRTARAFLAAGTPEIKNAQAEALRAEWRQFRAGGSEASHSAMKDARLALVVGLIEGVNFAKLLADCKQKNDMKSWFSLVASGMAITSAMFDIGATVAKNLPSMGNASWGYQALKVWGGALSSGASFIGGGLDLRDAGMSKDSGYSLMAALYFGKGMLGLASGVMTLAVTFTYSAPFLARITGRAVVGIAVRNVGLRAGAFIGLRVLGMAVGGWITVGAFVIQVVIWYVTPDALEKWIDHSAFGKKRSTEGYKTAEAQDKALQETLKEMGFQ</sequence>
<dbReference type="CDD" id="cd20707">
    <property type="entry name" value="MIX_III"/>
    <property type="match status" value="1"/>
</dbReference>
<evidence type="ECO:0000259" key="2">
    <source>
        <dbReference type="Pfam" id="PF20249"/>
    </source>
</evidence>
<dbReference type="NCBIfam" id="NF041559">
    <property type="entry name" value="BTH_I2691_fam"/>
    <property type="match status" value="1"/>
</dbReference>
<organism evidence="3 4">
    <name type="scientific">Variovorax paradoxus</name>
    <dbReference type="NCBI Taxonomy" id="34073"/>
    <lineage>
        <taxon>Bacteria</taxon>
        <taxon>Pseudomonadati</taxon>
        <taxon>Pseudomonadota</taxon>
        <taxon>Betaproteobacteria</taxon>
        <taxon>Burkholderiales</taxon>
        <taxon>Comamonadaceae</taxon>
        <taxon>Variovorax</taxon>
    </lineage>
</organism>
<dbReference type="InterPro" id="IPR048126">
    <property type="entry name" value="Toxin_VasX"/>
</dbReference>
<dbReference type="RefSeq" id="WP_042578751.1">
    <property type="nucleotide sequence ID" value="NZ_JXQQ01000022.1"/>
</dbReference>
<feature type="transmembrane region" description="Helical" evidence="1">
    <location>
        <begin position="844"/>
        <end position="867"/>
    </location>
</feature>
<dbReference type="EMBL" id="JXQQ01000022">
    <property type="protein sequence ID" value="KIQ33433.1"/>
    <property type="molecule type" value="Genomic_DNA"/>
</dbReference>
<dbReference type="InterPro" id="IPR046864">
    <property type="entry name" value="VasX_N"/>
</dbReference>
<evidence type="ECO:0000313" key="4">
    <source>
        <dbReference type="Proteomes" id="UP000032067"/>
    </source>
</evidence>
<keyword evidence="1" id="KW-1133">Transmembrane helix</keyword>
<accession>A0A0D0LW17</accession>
<feature type="transmembrane region" description="Helical" evidence="1">
    <location>
        <begin position="784"/>
        <end position="809"/>
    </location>
</feature>
<feature type="domain" description="Toxin VasX N-terminal region" evidence="2">
    <location>
        <begin position="10"/>
        <end position="168"/>
    </location>
</feature>
<keyword evidence="1" id="KW-0472">Membrane</keyword>
<dbReference type="OrthoDB" id="8664525at2"/>